<gene>
    <name evidence="2" type="ORF">BS50DRAFT_647823</name>
</gene>
<dbReference type="PANTHER" id="PTHR47843:SF2">
    <property type="entry name" value="BTB DOMAIN-CONTAINING PROTEIN"/>
    <property type="match status" value="1"/>
</dbReference>
<dbReference type="OrthoDB" id="194443at2759"/>
<reference evidence="2 3" key="1">
    <citation type="journal article" date="2018" name="Front. Microbiol.">
        <title>Genome-Wide Analysis of Corynespora cassiicola Leaf Fall Disease Putative Effectors.</title>
        <authorList>
            <person name="Lopez D."/>
            <person name="Ribeiro S."/>
            <person name="Label P."/>
            <person name="Fumanal B."/>
            <person name="Venisse J.S."/>
            <person name="Kohler A."/>
            <person name="de Oliveira R.R."/>
            <person name="Labutti K."/>
            <person name="Lipzen A."/>
            <person name="Lail K."/>
            <person name="Bauer D."/>
            <person name="Ohm R.A."/>
            <person name="Barry K.W."/>
            <person name="Spatafora J."/>
            <person name="Grigoriev I.V."/>
            <person name="Martin F.M."/>
            <person name="Pujade-Renaud V."/>
        </authorList>
    </citation>
    <scope>NUCLEOTIDE SEQUENCE [LARGE SCALE GENOMIC DNA]</scope>
    <source>
        <strain evidence="2 3">Philippines</strain>
    </source>
</reference>
<evidence type="ECO:0000313" key="3">
    <source>
        <dbReference type="Proteomes" id="UP000240883"/>
    </source>
</evidence>
<dbReference type="EMBL" id="KZ678139">
    <property type="protein sequence ID" value="PSN63930.1"/>
    <property type="molecule type" value="Genomic_DNA"/>
</dbReference>
<feature type="domain" description="BTB" evidence="1">
    <location>
        <begin position="16"/>
        <end position="84"/>
    </location>
</feature>
<dbReference type="Proteomes" id="UP000240883">
    <property type="component" value="Unassembled WGS sequence"/>
</dbReference>
<dbReference type="Gene3D" id="3.30.710.10">
    <property type="entry name" value="Potassium Channel Kv1.1, Chain A"/>
    <property type="match status" value="1"/>
</dbReference>
<proteinExistence type="predicted"/>
<sequence length="257" mass="29791">MESTRIRLPSQEPSDANAIIEIGTNHVRYHVPKPLLCRHSEYFNAALNVRWREGNSPIILETVEVAVWEIFLGWLYTQKVPRPLKEWKAAVRLGLSKGASGPSPLTECIPQHDGSMLRIMTYAFADRFLVSELYLALNRQIVDATILFRPNLDVIIFGFAHFHNNDPLLKLFVDQFCAYKKREWAAIENAYYEDLPADFLRRVSERALAAYYERKIKLTELLVCDYHGHKTDEERESCKFKGDVAYPCRNRYEFGSS</sequence>
<evidence type="ECO:0000313" key="2">
    <source>
        <dbReference type="EMBL" id="PSN63930.1"/>
    </source>
</evidence>
<dbReference type="SUPFAM" id="SSF54695">
    <property type="entry name" value="POZ domain"/>
    <property type="match status" value="1"/>
</dbReference>
<dbReference type="AlphaFoldDB" id="A0A2T2NEY2"/>
<organism evidence="2 3">
    <name type="scientific">Corynespora cassiicola Philippines</name>
    <dbReference type="NCBI Taxonomy" id="1448308"/>
    <lineage>
        <taxon>Eukaryota</taxon>
        <taxon>Fungi</taxon>
        <taxon>Dikarya</taxon>
        <taxon>Ascomycota</taxon>
        <taxon>Pezizomycotina</taxon>
        <taxon>Dothideomycetes</taxon>
        <taxon>Pleosporomycetidae</taxon>
        <taxon>Pleosporales</taxon>
        <taxon>Corynesporascaceae</taxon>
        <taxon>Corynespora</taxon>
    </lineage>
</organism>
<keyword evidence="3" id="KW-1185">Reference proteome</keyword>
<dbReference type="PANTHER" id="PTHR47843">
    <property type="entry name" value="BTB DOMAIN-CONTAINING PROTEIN-RELATED"/>
    <property type="match status" value="1"/>
</dbReference>
<evidence type="ECO:0000259" key="1">
    <source>
        <dbReference type="PROSITE" id="PS50097"/>
    </source>
</evidence>
<protein>
    <recommendedName>
        <fullName evidence="1">BTB domain-containing protein</fullName>
    </recommendedName>
</protein>
<accession>A0A2T2NEY2</accession>
<dbReference type="PROSITE" id="PS50097">
    <property type="entry name" value="BTB"/>
    <property type="match status" value="1"/>
</dbReference>
<dbReference type="InterPro" id="IPR011333">
    <property type="entry name" value="SKP1/BTB/POZ_sf"/>
</dbReference>
<dbReference type="Pfam" id="PF00651">
    <property type="entry name" value="BTB"/>
    <property type="match status" value="1"/>
</dbReference>
<dbReference type="CDD" id="cd18186">
    <property type="entry name" value="BTB_POZ_ZBTB_KLHL-like"/>
    <property type="match status" value="1"/>
</dbReference>
<name>A0A2T2NEY2_CORCC</name>
<dbReference type="STRING" id="1448308.A0A2T2NEY2"/>
<dbReference type="InterPro" id="IPR000210">
    <property type="entry name" value="BTB/POZ_dom"/>
</dbReference>